<dbReference type="RefSeq" id="WP_194049441.1">
    <property type="nucleotide sequence ID" value="NZ_CP063373.1"/>
</dbReference>
<name>A0A7M2SY59_9ACTN</name>
<reference evidence="2 3" key="1">
    <citation type="submission" date="2020-10" db="EMBL/GenBank/DDBJ databases">
        <title>Streptomyces ferrugineus complate genome analysis.</title>
        <authorList>
            <person name="Anwar N."/>
        </authorList>
    </citation>
    <scope>NUCLEOTIDE SEQUENCE [LARGE SCALE GENOMIC DNA]</scope>
    <source>
        <strain evidence="2 3">CCTCC AA2014009</strain>
    </source>
</reference>
<feature type="region of interest" description="Disordered" evidence="1">
    <location>
        <begin position="140"/>
        <end position="166"/>
    </location>
</feature>
<proteinExistence type="predicted"/>
<dbReference type="AlphaFoldDB" id="A0A7M2SY59"/>
<organism evidence="2 3">
    <name type="scientific">Streptomyces ferrugineus</name>
    <dbReference type="NCBI Taxonomy" id="1413221"/>
    <lineage>
        <taxon>Bacteria</taxon>
        <taxon>Bacillati</taxon>
        <taxon>Actinomycetota</taxon>
        <taxon>Actinomycetes</taxon>
        <taxon>Kitasatosporales</taxon>
        <taxon>Streptomycetaceae</taxon>
        <taxon>Streptomyces</taxon>
    </lineage>
</organism>
<protein>
    <submittedName>
        <fullName evidence="2">Uncharacterized protein</fullName>
    </submittedName>
</protein>
<accession>A0A7M2SY59</accession>
<keyword evidence="3" id="KW-1185">Reference proteome</keyword>
<sequence length="166" mass="17856">MGSLLKGVSGVRWGQLRDARQLTAGDIPPLLSRIAYGGEDAARLAIDELGDRVCALGFVVGEATALTVPFLLELAEAPYVPCKAELFDLLQSIYRTDNWHSSAAAAGGPKRTSFREQPAWEAAAREAVRAGRPVIEGLATSMRPEEAEPARKLLLTMDEAPPFPDL</sequence>
<dbReference type="EMBL" id="CP063373">
    <property type="protein sequence ID" value="QOV40859.1"/>
    <property type="molecule type" value="Genomic_DNA"/>
</dbReference>
<dbReference type="KEGG" id="sfeu:IM697_22210"/>
<dbReference type="Proteomes" id="UP000594205">
    <property type="component" value="Chromosome"/>
</dbReference>
<evidence type="ECO:0000313" key="3">
    <source>
        <dbReference type="Proteomes" id="UP000594205"/>
    </source>
</evidence>
<evidence type="ECO:0000256" key="1">
    <source>
        <dbReference type="SAM" id="MobiDB-lite"/>
    </source>
</evidence>
<gene>
    <name evidence="2" type="ORF">IM697_22210</name>
</gene>
<evidence type="ECO:0000313" key="2">
    <source>
        <dbReference type="EMBL" id="QOV40859.1"/>
    </source>
</evidence>